<dbReference type="Pfam" id="PF05426">
    <property type="entry name" value="Alginate_lyase"/>
    <property type="match status" value="1"/>
</dbReference>
<gene>
    <name evidence="4" type="ORF">AO353_15675</name>
</gene>
<keyword evidence="2" id="KW-0456">Lyase</keyword>
<dbReference type="EMBL" id="CP012830">
    <property type="protein sequence ID" value="ALI02445.1"/>
    <property type="molecule type" value="Genomic_DNA"/>
</dbReference>
<protein>
    <recommendedName>
        <fullName evidence="3">Alginate lyase domain-containing protein</fullName>
    </recommendedName>
</protein>
<dbReference type="InterPro" id="IPR008929">
    <property type="entry name" value="Chondroitin_lyas"/>
</dbReference>
<evidence type="ECO:0000313" key="4">
    <source>
        <dbReference type="EMBL" id="ALI02445.1"/>
    </source>
</evidence>
<dbReference type="GO" id="GO:0016829">
    <property type="term" value="F:lyase activity"/>
    <property type="evidence" value="ECO:0007669"/>
    <property type="project" value="UniProtKB-KW"/>
</dbReference>
<evidence type="ECO:0000256" key="2">
    <source>
        <dbReference type="ARBA" id="ARBA00023239"/>
    </source>
</evidence>
<keyword evidence="1" id="KW-0732">Signal</keyword>
<evidence type="ECO:0000313" key="5">
    <source>
        <dbReference type="Proteomes" id="UP000066487"/>
    </source>
</evidence>
<dbReference type="SUPFAM" id="SSF48230">
    <property type="entry name" value="Chondroitin AC/alginate lyase"/>
    <property type="match status" value="1"/>
</dbReference>
<dbReference type="Proteomes" id="UP000066487">
    <property type="component" value="Chromosome"/>
</dbReference>
<dbReference type="GO" id="GO:0042597">
    <property type="term" value="C:periplasmic space"/>
    <property type="evidence" value="ECO:0007669"/>
    <property type="project" value="InterPro"/>
</dbReference>
<dbReference type="InterPro" id="IPR008397">
    <property type="entry name" value="Alginate_lyase_dom"/>
</dbReference>
<name>A0A0N9WH36_PSEFL</name>
<dbReference type="AlphaFoldDB" id="A0A0N9WH36"/>
<evidence type="ECO:0000256" key="1">
    <source>
        <dbReference type="ARBA" id="ARBA00022729"/>
    </source>
</evidence>
<accession>A0A0N9WH36</accession>
<evidence type="ECO:0000259" key="3">
    <source>
        <dbReference type="Pfam" id="PF05426"/>
    </source>
</evidence>
<feature type="domain" description="Alginate lyase" evidence="3">
    <location>
        <begin position="57"/>
        <end position="279"/>
    </location>
</feature>
<organism evidence="4 5">
    <name type="scientific">Pseudomonas fluorescens</name>
    <dbReference type="NCBI Taxonomy" id="294"/>
    <lineage>
        <taxon>Bacteria</taxon>
        <taxon>Pseudomonadati</taxon>
        <taxon>Pseudomonadota</taxon>
        <taxon>Gammaproteobacteria</taxon>
        <taxon>Pseudomonadales</taxon>
        <taxon>Pseudomonadaceae</taxon>
        <taxon>Pseudomonas</taxon>
    </lineage>
</organism>
<dbReference type="Gene3D" id="1.50.10.100">
    <property type="entry name" value="Chondroitin AC/alginate lyase"/>
    <property type="match status" value="1"/>
</dbReference>
<sequence>MSSKTAAPSQQAAWPSAELVDSLRTSPGRWSALRATCDRNLDYTPHPVADFTPPAHYVDRAGEQRIAKSLGDDGNVAYQEALCFALSGDRQYAKTSERILDAWAAGVQHIDRGQGTADFNFTFPKYVLAAVMLRADSQWHDAAFKSFLRERVLPLSVASRANNFGNWGVLLEASSAAYLNDRHLMEKAKNRWSALMLSQVSLDGSMAAEICRSNTTDWCGGPDKGVNGLSYTHYTLLPTTLAAEVFRNEGFNVYASNAGQRLALAYARAAGWTLHPETFPYYASNGGHLNGVRNAAYFRILQHRIPGTDGGVAIHQGSLGMDGYEIALLYGEAL</sequence>
<reference evidence="5" key="1">
    <citation type="submission" date="2015-09" db="EMBL/GenBank/DDBJ databases">
        <title>Whole genome sequence of Pseudomonas fluorescens FW300-N2E3.</title>
        <authorList>
            <person name="Ray J."/>
            <person name="Melnyk R."/>
            <person name="Deutschbauer A."/>
        </authorList>
    </citation>
    <scope>NUCLEOTIDE SEQUENCE [LARGE SCALE GENOMIC DNA]</scope>
    <source>
        <strain evidence="5">FW300-N2E3</strain>
    </source>
</reference>
<reference evidence="4 5" key="2">
    <citation type="journal article" date="2018" name="Nature">
        <title>Mutant phenotypes for thousands of bacterial genes of unknown function.</title>
        <authorList>
            <person name="Price M.N."/>
            <person name="Wetmore K.M."/>
            <person name="Waters R.J."/>
            <person name="Callaghan M."/>
            <person name="Ray J."/>
            <person name="Liu H."/>
            <person name="Kuehl J.V."/>
            <person name="Melnyk R.A."/>
            <person name="Lamson J.S."/>
            <person name="Suh Y."/>
            <person name="Carlson H.K."/>
            <person name="Esquivel Z."/>
            <person name="Sadeeshkumar H."/>
            <person name="Chakraborty R."/>
            <person name="Zane G.M."/>
            <person name="Rubin B.E."/>
            <person name="Wall J.D."/>
            <person name="Visel A."/>
            <person name="Bristow J."/>
            <person name="Blow M.J."/>
            <person name="Arkin A.P."/>
            <person name="Deutschbauer A.M."/>
        </authorList>
    </citation>
    <scope>NUCLEOTIDE SEQUENCE [LARGE SCALE GENOMIC DNA]</scope>
    <source>
        <strain evidence="4 5">FW300-N2E3</strain>
    </source>
</reference>
<proteinExistence type="predicted"/>